<dbReference type="PROSITE" id="PS51257">
    <property type="entry name" value="PROKAR_LIPOPROTEIN"/>
    <property type="match status" value="1"/>
</dbReference>
<reference evidence="3" key="1">
    <citation type="journal article" date="2019" name="Int. J. Syst. Evol. Microbiol.">
        <title>The Global Catalogue of Microorganisms (GCM) 10K type strain sequencing project: providing services to taxonomists for standard genome sequencing and annotation.</title>
        <authorList>
            <consortium name="The Broad Institute Genomics Platform"/>
            <consortium name="The Broad Institute Genome Sequencing Center for Infectious Disease"/>
            <person name="Wu L."/>
            <person name="Ma J."/>
        </authorList>
    </citation>
    <scope>NUCLEOTIDE SEQUENCE [LARGE SCALE GENOMIC DNA]</scope>
    <source>
        <strain evidence="3">CGMCC 4.1782</strain>
    </source>
</reference>
<evidence type="ECO:0000313" key="2">
    <source>
        <dbReference type="EMBL" id="MFD2244701.1"/>
    </source>
</evidence>
<feature type="signal peptide" evidence="1">
    <location>
        <begin position="1"/>
        <end position="22"/>
    </location>
</feature>
<feature type="chain" id="PRO_5046794100" description="DUF4377 domain-containing protein" evidence="1">
    <location>
        <begin position="23"/>
        <end position="297"/>
    </location>
</feature>
<dbReference type="Proteomes" id="UP001597374">
    <property type="component" value="Unassembled WGS sequence"/>
</dbReference>
<dbReference type="RefSeq" id="WP_250429936.1">
    <property type="nucleotide sequence ID" value="NZ_JALPRR010000002.1"/>
</dbReference>
<organism evidence="2 3">
    <name type="scientific">Pontibacter ruber</name>
    <dbReference type="NCBI Taxonomy" id="1343895"/>
    <lineage>
        <taxon>Bacteria</taxon>
        <taxon>Pseudomonadati</taxon>
        <taxon>Bacteroidota</taxon>
        <taxon>Cytophagia</taxon>
        <taxon>Cytophagales</taxon>
        <taxon>Hymenobacteraceae</taxon>
        <taxon>Pontibacter</taxon>
    </lineage>
</organism>
<comment type="caution">
    <text evidence="2">The sequence shown here is derived from an EMBL/GenBank/DDBJ whole genome shotgun (WGS) entry which is preliminary data.</text>
</comment>
<accession>A0ABW5CQT2</accession>
<keyword evidence="3" id="KW-1185">Reference proteome</keyword>
<keyword evidence="1" id="KW-0732">Signal</keyword>
<name>A0ABW5CQT2_9BACT</name>
<evidence type="ECO:0008006" key="4">
    <source>
        <dbReference type="Google" id="ProtNLM"/>
    </source>
</evidence>
<protein>
    <recommendedName>
        <fullName evidence="4">DUF4377 domain-containing protein</fullName>
    </recommendedName>
</protein>
<evidence type="ECO:0000256" key="1">
    <source>
        <dbReference type="SAM" id="SignalP"/>
    </source>
</evidence>
<sequence length="297" mass="30802">MKKFYRNSSFIAALVASMFVLGSCEKELDDNALTASAVSEASKAAAETAQSIMLDIAVNAPVIEADGTWHFDNVTADTYFTGGTPQLRNAAAQSQKCTFYNGGVLEAKSYGKVTVTPVGDGTVAPKTAWSYTTTGGASTSDVTVDITIAGQSVVVNKGNAKYSFTLLDSEGNPRISDLKVQVTGQEDVINPAFGVVVGDETNNCLADVFYTANAGTFGRATSSLLTDMTMGEIIAKNAYSSTSACGNASVAKVDQLHYNLGAGTYTVTVSGIVKGNAGMASTPFEVTRTVSVGSDCN</sequence>
<evidence type="ECO:0000313" key="3">
    <source>
        <dbReference type="Proteomes" id="UP001597374"/>
    </source>
</evidence>
<proteinExistence type="predicted"/>
<dbReference type="EMBL" id="JBHUIM010000001">
    <property type="protein sequence ID" value="MFD2244701.1"/>
    <property type="molecule type" value="Genomic_DNA"/>
</dbReference>
<gene>
    <name evidence="2" type="ORF">ACFSKP_00450</name>
</gene>